<evidence type="ECO:0000256" key="6">
    <source>
        <dbReference type="ARBA" id="ARBA00022840"/>
    </source>
</evidence>
<dbReference type="InterPro" id="IPR019734">
    <property type="entry name" value="TPR_rpt"/>
</dbReference>
<keyword evidence="5 11" id="KW-0418">Kinase</keyword>
<dbReference type="Pfam" id="PF00069">
    <property type="entry name" value="Pkinase"/>
    <property type="match status" value="1"/>
</dbReference>
<dbReference type="AlphaFoldDB" id="A0A841K2L3"/>
<sequence>MADKPVKRTRSDMPTQAGTPSALSSSADNIFPGHIPSPPPGPPTRGTGATPPLPGGQETYVPGDSQATSPGVRQGSRSGAGAYQDDTSLEPGAIIATRYEILEVLGRGGMGSVYKARDLELDRLVALKVIRPELARNTAIVERFKQELRLSHQVTHRNVIRMYDLGEDAGMRFITMEMVEGRDLRSIIEERGKLPPEETVEILQQICYALEAAHAVGILHRDLKPQNIMIDSTGRVVVMDFGLARTIEGDGMTQSGAIVGTMEYMSPEQALGKNLDQRSDIFALGLICYEMLTGNMPYRAESALASLIKRTRERAEPVTVQDPTIPGQLSGIVSKCLETDVEQRYKNTGEILRDLEAWRSQVAGASLRFNADLASTLPNNRWIRYAGAGALVLVLAVGGAVVFKEVGKPHTPAAQTAKGPALSLAIMPFYNASGDPSLNWLGSSLADMLGGDIGQSANVRTVSPDRLHQALHDLRISGSSQVDVATLRRVAEFTNASTVIFGQYVKPGSQIRIETTILDLASDSRTVLQTDVPDEKQLLNSVDALAGEVRQKLAANPDMLNELKAHAQRPSTNSVEALRAYTDGLQLARKGNNIDALTQLQAATAADPEFALAFAKLGEIYSELGHDDQAQTASRRAVELSDSLPASEKYLIEANNARINKDTEKAIAAYEKLAADNPGDTDVQFALADLYEKAGNFPSAKQRLAAVLANDPKNVAALLASGRVAIRSGDPQGGLDFLSRALTLAIQFDNVEQKAVILQATGVAYRLLNNPQEALRNYEESLAIKKQIGDKHGAAASLEEIASIQDSTGFPDAALASYKQSLALRREIGDQAGIANTLLDMGSFYHDHGKPGDELKYMTDALQIARDLGDQSMQALCLNNIGSIKLDNGEYQDALTYLEQGYQLREKLNVPQDVADSQHNLAEANTKLGQYDAALALYLKAIATRHSINDQRGVAIESDSMARIFADQGRYGAALSSMKDALQIFQQTKEMTSFTVEIVGGWGDLLAQVGRGEEGRSSLESALSTAHQIKDQASVALATNWMGDSYYYKGDNAAARTQYEEAFEIASKAGNKERVLLARVNKAKIELAVGRAAAVAPELKKLAQDADTLGLKSVSVECSIDLGQALIAAKNASGARQQLDMALARAEKLGLRMLQAKAHYQIATLLVQTGKSSEATPHYREVVRILESISKEDNSGHVLERADIQSIYRDSTKSFQGSN</sequence>
<dbReference type="CDD" id="cd14014">
    <property type="entry name" value="STKc_PknB_like"/>
    <property type="match status" value="1"/>
</dbReference>
<dbReference type="Gene3D" id="3.30.200.20">
    <property type="entry name" value="Phosphorylase Kinase, domain 1"/>
    <property type="match status" value="1"/>
</dbReference>
<dbReference type="SMART" id="SM00220">
    <property type="entry name" value="S_TKc"/>
    <property type="match status" value="1"/>
</dbReference>
<evidence type="ECO:0000256" key="8">
    <source>
        <dbReference type="PROSITE-ProRule" id="PRU10141"/>
    </source>
</evidence>
<dbReference type="InterPro" id="IPR026000">
    <property type="entry name" value="Apc5_dom"/>
</dbReference>
<dbReference type="InterPro" id="IPR011009">
    <property type="entry name" value="Kinase-like_dom_sf"/>
</dbReference>
<evidence type="ECO:0000256" key="7">
    <source>
        <dbReference type="PROSITE-ProRule" id="PRU00339"/>
    </source>
</evidence>
<dbReference type="GO" id="GO:0004674">
    <property type="term" value="F:protein serine/threonine kinase activity"/>
    <property type="evidence" value="ECO:0007669"/>
    <property type="project" value="UniProtKB-KW"/>
</dbReference>
<protein>
    <recommendedName>
        <fullName evidence="1">non-specific serine/threonine protein kinase</fullName>
        <ecNumber evidence="1">2.7.11.1</ecNumber>
    </recommendedName>
</protein>
<evidence type="ECO:0000256" key="2">
    <source>
        <dbReference type="ARBA" id="ARBA00022527"/>
    </source>
</evidence>
<keyword evidence="12" id="KW-1185">Reference proteome</keyword>
<evidence type="ECO:0000256" key="3">
    <source>
        <dbReference type="ARBA" id="ARBA00022679"/>
    </source>
</evidence>
<organism evidence="11 12">
    <name type="scientific">Silvibacterium bohemicum</name>
    <dbReference type="NCBI Taxonomy" id="1577686"/>
    <lineage>
        <taxon>Bacteria</taxon>
        <taxon>Pseudomonadati</taxon>
        <taxon>Acidobacteriota</taxon>
        <taxon>Terriglobia</taxon>
        <taxon>Terriglobales</taxon>
        <taxon>Acidobacteriaceae</taxon>
        <taxon>Silvibacterium</taxon>
    </lineage>
</organism>
<dbReference type="SUPFAM" id="SSF48452">
    <property type="entry name" value="TPR-like"/>
    <property type="match status" value="3"/>
</dbReference>
<name>A0A841K2L3_9BACT</name>
<dbReference type="Pfam" id="PF13181">
    <property type="entry name" value="TPR_8"/>
    <property type="match status" value="1"/>
</dbReference>
<dbReference type="Proteomes" id="UP000538666">
    <property type="component" value="Unassembled WGS sequence"/>
</dbReference>
<evidence type="ECO:0000256" key="5">
    <source>
        <dbReference type="ARBA" id="ARBA00022777"/>
    </source>
</evidence>
<dbReference type="PROSITE" id="PS50011">
    <property type="entry name" value="PROTEIN_KINASE_DOM"/>
    <property type="match status" value="1"/>
</dbReference>
<dbReference type="Gene3D" id="1.25.40.10">
    <property type="entry name" value="Tetratricopeptide repeat domain"/>
    <property type="match status" value="5"/>
</dbReference>
<feature type="domain" description="Protein kinase" evidence="10">
    <location>
        <begin position="99"/>
        <end position="359"/>
    </location>
</feature>
<dbReference type="Pfam" id="PF13424">
    <property type="entry name" value="TPR_12"/>
    <property type="match status" value="1"/>
</dbReference>
<dbReference type="Pfam" id="PF12862">
    <property type="entry name" value="ANAPC5"/>
    <property type="match status" value="1"/>
</dbReference>
<dbReference type="PANTHER" id="PTHR43289">
    <property type="entry name" value="MITOGEN-ACTIVATED PROTEIN KINASE KINASE KINASE 20-RELATED"/>
    <property type="match status" value="1"/>
</dbReference>
<dbReference type="GO" id="GO:0005524">
    <property type="term" value="F:ATP binding"/>
    <property type="evidence" value="ECO:0007669"/>
    <property type="project" value="UniProtKB-UniRule"/>
</dbReference>
<dbReference type="RefSeq" id="WP_184085124.1">
    <property type="nucleotide sequence ID" value="NZ_JACHEK010000009.1"/>
</dbReference>
<feature type="region of interest" description="Disordered" evidence="9">
    <location>
        <begin position="1"/>
        <end position="86"/>
    </location>
</feature>
<dbReference type="PROSITE" id="PS00107">
    <property type="entry name" value="PROTEIN_KINASE_ATP"/>
    <property type="match status" value="1"/>
</dbReference>
<keyword evidence="7" id="KW-0802">TPR repeat</keyword>
<dbReference type="PANTHER" id="PTHR43289:SF30">
    <property type="entry name" value="NON-SPECIFIC SERINE_THREONINE PROTEIN KINASE"/>
    <property type="match status" value="1"/>
</dbReference>
<evidence type="ECO:0000259" key="10">
    <source>
        <dbReference type="PROSITE" id="PS50011"/>
    </source>
</evidence>
<dbReference type="InterPro" id="IPR008271">
    <property type="entry name" value="Ser/Thr_kinase_AS"/>
</dbReference>
<keyword evidence="2 11" id="KW-0723">Serine/threonine-protein kinase</keyword>
<evidence type="ECO:0000256" key="4">
    <source>
        <dbReference type="ARBA" id="ARBA00022741"/>
    </source>
</evidence>
<dbReference type="PROSITE" id="PS50005">
    <property type="entry name" value="TPR"/>
    <property type="match status" value="1"/>
</dbReference>
<dbReference type="InterPro" id="IPR000719">
    <property type="entry name" value="Prot_kinase_dom"/>
</dbReference>
<evidence type="ECO:0000313" key="12">
    <source>
        <dbReference type="Proteomes" id="UP000538666"/>
    </source>
</evidence>
<dbReference type="FunFam" id="1.10.510.10:FF:000021">
    <property type="entry name" value="Serine/threonine protein kinase"/>
    <property type="match status" value="1"/>
</dbReference>
<evidence type="ECO:0000256" key="9">
    <source>
        <dbReference type="SAM" id="MobiDB-lite"/>
    </source>
</evidence>
<feature type="binding site" evidence="8">
    <location>
        <position position="128"/>
    </location>
    <ligand>
        <name>ATP</name>
        <dbReference type="ChEBI" id="CHEBI:30616"/>
    </ligand>
</feature>
<dbReference type="InterPro" id="IPR017441">
    <property type="entry name" value="Protein_kinase_ATP_BS"/>
</dbReference>
<dbReference type="PROSITE" id="PS00108">
    <property type="entry name" value="PROTEIN_KINASE_ST"/>
    <property type="match status" value="1"/>
</dbReference>
<keyword evidence="6 8" id="KW-0067">ATP-binding</keyword>
<feature type="compositionally biased region" description="Basic and acidic residues" evidence="9">
    <location>
        <begin position="1"/>
        <end position="11"/>
    </location>
</feature>
<dbReference type="EC" id="2.7.11.1" evidence="1"/>
<evidence type="ECO:0000256" key="1">
    <source>
        <dbReference type="ARBA" id="ARBA00012513"/>
    </source>
</evidence>
<reference evidence="11 12" key="1">
    <citation type="submission" date="2020-08" db="EMBL/GenBank/DDBJ databases">
        <title>Genomic Encyclopedia of Type Strains, Phase IV (KMG-IV): sequencing the most valuable type-strain genomes for metagenomic binning, comparative biology and taxonomic classification.</title>
        <authorList>
            <person name="Goeker M."/>
        </authorList>
    </citation>
    <scope>NUCLEOTIDE SEQUENCE [LARGE SCALE GENOMIC DNA]</scope>
    <source>
        <strain evidence="11 12">DSM 103733</strain>
    </source>
</reference>
<dbReference type="EMBL" id="JACHEK010000009">
    <property type="protein sequence ID" value="MBB6146159.1"/>
    <property type="molecule type" value="Genomic_DNA"/>
</dbReference>
<gene>
    <name evidence="11" type="ORF">HNQ77_004131</name>
</gene>
<dbReference type="InterPro" id="IPR011990">
    <property type="entry name" value="TPR-like_helical_dom_sf"/>
</dbReference>
<dbReference type="Gene3D" id="1.10.510.10">
    <property type="entry name" value="Transferase(Phosphotransferase) domain 1"/>
    <property type="match status" value="1"/>
</dbReference>
<keyword evidence="4 8" id="KW-0547">Nucleotide-binding</keyword>
<keyword evidence="3" id="KW-0808">Transferase</keyword>
<dbReference type="SUPFAM" id="SSF56112">
    <property type="entry name" value="Protein kinase-like (PK-like)"/>
    <property type="match status" value="1"/>
</dbReference>
<feature type="repeat" description="TPR" evidence="7">
    <location>
        <begin position="611"/>
        <end position="644"/>
    </location>
</feature>
<accession>A0A841K2L3</accession>
<feature type="compositionally biased region" description="Polar residues" evidence="9">
    <location>
        <begin position="65"/>
        <end position="77"/>
    </location>
</feature>
<proteinExistence type="predicted"/>
<dbReference type="SMART" id="SM00028">
    <property type="entry name" value="TPR"/>
    <property type="match status" value="14"/>
</dbReference>
<comment type="caution">
    <text evidence="11">The sequence shown here is derived from an EMBL/GenBank/DDBJ whole genome shotgun (WGS) entry which is preliminary data.</text>
</comment>
<evidence type="ECO:0000313" key="11">
    <source>
        <dbReference type="EMBL" id="MBB6146159.1"/>
    </source>
</evidence>
<dbReference type="Pfam" id="PF14559">
    <property type="entry name" value="TPR_19"/>
    <property type="match status" value="1"/>
</dbReference>
<feature type="compositionally biased region" description="Polar residues" evidence="9">
    <location>
        <begin position="12"/>
        <end position="28"/>
    </location>
</feature>
<dbReference type="SUPFAM" id="SSF81901">
    <property type="entry name" value="HCP-like"/>
    <property type="match status" value="1"/>
</dbReference>